<organism evidence="5">
    <name type="scientific">Darwinula stevensoni</name>
    <dbReference type="NCBI Taxonomy" id="69355"/>
    <lineage>
        <taxon>Eukaryota</taxon>
        <taxon>Metazoa</taxon>
        <taxon>Ecdysozoa</taxon>
        <taxon>Arthropoda</taxon>
        <taxon>Crustacea</taxon>
        <taxon>Oligostraca</taxon>
        <taxon>Ostracoda</taxon>
        <taxon>Podocopa</taxon>
        <taxon>Podocopida</taxon>
        <taxon>Darwinulocopina</taxon>
        <taxon>Darwinuloidea</taxon>
        <taxon>Darwinulidae</taxon>
        <taxon>Darwinula</taxon>
    </lineage>
</organism>
<protein>
    <recommendedName>
        <fullName evidence="4">AB hydrolase-1 domain-containing protein</fullName>
    </recommendedName>
</protein>
<evidence type="ECO:0000313" key="6">
    <source>
        <dbReference type="Proteomes" id="UP000677054"/>
    </source>
</evidence>
<proteinExistence type="inferred from homology"/>
<evidence type="ECO:0000256" key="2">
    <source>
        <dbReference type="PIRSR" id="PIRSR005211-1"/>
    </source>
</evidence>
<dbReference type="EMBL" id="CAJPEV010000994">
    <property type="protein sequence ID" value="CAG0889994.1"/>
    <property type="molecule type" value="Genomic_DNA"/>
</dbReference>
<dbReference type="SUPFAM" id="SSF53474">
    <property type="entry name" value="alpha/beta-Hydrolases"/>
    <property type="match status" value="1"/>
</dbReference>
<dbReference type="InterPro" id="IPR012020">
    <property type="entry name" value="ABHD4"/>
</dbReference>
<keyword evidence="3" id="KW-1133">Transmembrane helix</keyword>
<dbReference type="GO" id="GO:0046464">
    <property type="term" value="P:acylglycerol catabolic process"/>
    <property type="evidence" value="ECO:0007669"/>
    <property type="project" value="TreeGrafter"/>
</dbReference>
<keyword evidence="6" id="KW-1185">Reference proteome</keyword>
<keyword evidence="3" id="KW-0472">Membrane</keyword>
<dbReference type="PANTHER" id="PTHR10794">
    <property type="entry name" value="ABHYDROLASE DOMAIN-CONTAINING PROTEIN"/>
    <property type="match status" value="1"/>
</dbReference>
<dbReference type="GO" id="GO:0097524">
    <property type="term" value="C:sperm plasma membrane"/>
    <property type="evidence" value="ECO:0007669"/>
    <property type="project" value="TreeGrafter"/>
</dbReference>
<evidence type="ECO:0000313" key="5">
    <source>
        <dbReference type="EMBL" id="CAD7245930.1"/>
    </source>
</evidence>
<dbReference type="PIRSF" id="PIRSF005211">
    <property type="entry name" value="Ab_hydro_YheT"/>
    <property type="match status" value="1"/>
</dbReference>
<accession>A0A7R8XEW9</accession>
<feature type="active site" description="Charge relay system" evidence="2">
    <location>
        <position position="359"/>
    </location>
</feature>
<evidence type="ECO:0000259" key="4">
    <source>
        <dbReference type="Pfam" id="PF00561"/>
    </source>
</evidence>
<keyword evidence="3" id="KW-0812">Transmembrane</keyword>
<dbReference type="AlphaFoldDB" id="A0A7R8XEW9"/>
<dbReference type="GO" id="GO:0036126">
    <property type="term" value="C:sperm flagellum"/>
    <property type="evidence" value="ECO:0007669"/>
    <property type="project" value="TreeGrafter"/>
</dbReference>
<dbReference type="InterPro" id="IPR050960">
    <property type="entry name" value="AB_hydrolase_4_sf"/>
</dbReference>
<feature type="transmembrane region" description="Helical" evidence="3">
    <location>
        <begin position="35"/>
        <end position="54"/>
    </location>
</feature>
<dbReference type="PANTHER" id="PTHR10794:SF45">
    <property type="entry name" value="MONOACYLGLYCEROL LIPASE ABHD2"/>
    <property type="match status" value="1"/>
</dbReference>
<dbReference type="GO" id="GO:0051792">
    <property type="term" value="P:medium-chain fatty acid biosynthetic process"/>
    <property type="evidence" value="ECO:0007669"/>
    <property type="project" value="TreeGrafter"/>
</dbReference>
<dbReference type="GO" id="GO:0051793">
    <property type="term" value="P:medium-chain fatty acid catabolic process"/>
    <property type="evidence" value="ECO:0007669"/>
    <property type="project" value="TreeGrafter"/>
</dbReference>
<dbReference type="GO" id="GO:0047372">
    <property type="term" value="F:monoacylglycerol lipase activity"/>
    <property type="evidence" value="ECO:0007669"/>
    <property type="project" value="TreeGrafter"/>
</dbReference>
<dbReference type="Gene3D" id="3.40.50.1820">
    <property type="entry name" value="alpha/beta hydrolase"/>
    <property type="match status" value="1"/>
</dbReference>
<evidence type="ECO:0000256" key="3">
    <source>
        <dbReference type="SAM" id="Phobius"/>
    </source>
</evidence>
<dbReference type="EMBL" id="LR900511">
    <property type="protein sequence ID" value="CAD7245930.1"/>
    <property type="molecule type" value="Genomic_DNA"/>
</dbReference>
<dbReference type="Proteomes" id="UP000677054">
    <property type="component" value="Unassembled WGS sequence"/>
</dbReference>
<gene>
    <name evidence="5" type="ORF">DSTB1V02_LOCUS5796</name>
</gene>
<sequence>MLSGGRGSQLGPAMGAALPSVVAPVAVRRPENMSAWYAIAAILVYVVFRLLHLARSPKAPVLRGKDQKYVQYLLKQCPMLTEIYCPPKLWGRSGHFQSVIHSLVGRVRCPKAANGDRIALYASDGALFTYELYKPYHDNGKEVILAVCPGIGNSSETLYIQAFVHYIQIKGLHCAVLNHIGTLSNVQPTTPRIFSYGHTEEFQLMVDDLCDRYPDSQIVCIGFSMGGNIVSKYLGSCPTIPSQIVGGISVCQGYDATRAMNHLLDWENLRRVYFYIMTEWMKALIMRHKSLLLSPIVKDKYGLEETRIVSAATMIELDEEYSRKVHGFDSVMDFYRHQSSAYFLDQIKHPMVFVNALDDPIVPPPLLDCIREHASAHEKVLYIETEFGGHLGFFEGGIILPKPHSWMDHLIVQISNALTEQPQLMKATS</sequence>
<dbReference type="Pfam" id="PF00561">
    <property type="entry name" value="Abhydrolase_1"/>
    <property type="match status" value="1"/>
</dbReference>
<dbReference type="GO" id="GO:0048240">
    <property type="term" value="P:sperm capacitation"/>
    <property type="evidence" value="ECO:0007669"/>
    <property type="project" value="TreeGrafter"/>
</dbReference>
<feature type="active site" description="Charge relay system" evidence="2">
    <location>
        <position position="224"/>
    </location>
</feature>
<feature type="active site" description="Charge relay system" evidence="2">
    <location>
        <position position="390"/>
    </location>
</feature>
<dbReference type="OrthoDB" id="5954035at2759"/>
<evidence type="ECO:0000256" key="1">
    <source>
        <dbReference type="ARBA" id="ARBA00010884"/>
    </source>
</evidence>
<dbReference type="InterPro" id="IPR029058">
    <property type="entry name" value="AB_hydrolase_fold"/>
</dbReference>
<name>A0A7R8XEW9_9CRUS</name>
<reference evidence="5" key="1">
    <citation type="submission" date="2020-11" db="EMBL/GenBank/DDBJ databases">
        <authorList>
            <person name="Tran Van P."/>
        </authorList>
    </citation>
    <scope>NUCLEOTIDE SEQUENCE</scope>
</reference>
<feature type="domain" description="AB hydrolase-1" evidence="4">
    <location>
        <begin position="147"/>
        <end position="396"/>
    </location>
</feature>
<dbReference type="GO" id="GO:0043401">
    <property type="term" value="P:steroid hormone receptor signaling pathway"/>
    <property type="evidence" value="ECO:0007669"/>
    <property type="project" value="TreeGrafter"/>
</dbReference>
<dbReference type="GO" id="GO:0008126">
    <property type="term" value="F:acetylesterase activity"/>
    <property type="evidence" value="ECO:0007669"/>
    <property type="project" value="TreeGrafter"/>
</dbReference>
<comment type="similarity">
    <text evidence="1">Belongs to the AB hydrolase superfamily. AB hydrolase 4 family.</text>
</comment>
<dbReference type="InterPro" id="IPR000073">
    <property type="entry name" value="AB_hydrolase_1"/>
</dbReference>